<keyword evidence="2" id="KW-1133">Transmembrane helix</keyword>
<organism evidence="3 4">
    <name type="scientific">Penicillium malachiteum</name>
    <dbReference type="NCBI Taxonomy" id="1324776"/>
    <lineage>
        <taxon>Eukaryota</taxon>
        <taxon>Fungi</taxon>
        <taxon>Dikarya</taxon>
        <taxon>Ascomycota</taxon>
        <taxon>Pezizomycotina</taxon>
        <taxon>Eurotiomycetes</taxon>
        <taxon>Eurotiomycetidae</taxon>
        <taxon>Eurotiales</taxon>
        <taxon>Aspergillaceae</taxon>
        <taxon>Penicillium</taxon>
    </lineage>
</organism>
<feature type="transmembrane region" description="Helical" evidence="2">
    <location>
        <begin position="509"/>
        <end position="532"/>
    </location>
</feature>
<accession>A0AAD6MV23</accession>
<proteinExistence type="predicted"/>
<feature type="transmembrane region" description="Helical" evidence="2">
    <location>
        <begin position="445"/>
        <end position="465"/>
    </location>
</feature>
<feature type="coiled-coil region" evidence="1">
    <location>
        <begin position="393"/>
        <end position="427"/>
    </location>
</feature>
<keyword evidence="2" id="KW-0812">Transmembrane</keyword>
<dbReference type="AlphaFoldDB" id="A0AAD6MV23"/>
<dbReference type="GO" id="GO:0016020">
    <property type="term" value="C:membrane"/>
    <property type="evidence" value="ECO:0007669"/>
    <property type="project" value="InterPro"/>
</dbReference>
<dbReference type="EMBL" id="JAQJAN010000009">
    <property type="protein sequence ID" value="KAJ5720085.1"/>
    <property type="molecule type" value="Genomic_DNA"/>
</dbReference>
<dbReference type="Pfam" id="PF01544">
    <property type="entry name" value="CorA"/>
    <property type="match status" value="1"/>
</dbReference>
<dbReference type="InterPro" id="IPR002523">
    <property type="entry name" value="MgTranspt_CorA/ZnTranspt_ZntB"/>
</dbReference>
<evidence type="ECO:0000313" key="4">
    <source>
        <dbReference type="Proteomes" id="UP001215712"/>
    </source>
</evidence>
<reference evidence="3" key="2">
    <citation type="submission" date="2023-01" db="EMBL/GenBank/DDBJ databases">
        <authorList>
            <person name="Petersen C."/>
        </authorList>
    </citation>
    <scope>NUCLEOTIDE SEQUENCE</scope>
    <source>
        <strain evidence="3">IBT 17514</strain>
    </source>
</reference>
<keyword evidence="4" id="KW-1185">Reference proteome</keyword>
<protein>
    <recommendedName>
        <fullName evidence="5">Mg2+ transporter protein, CorA-like/Zinc transport protein ZntB</fullName>
    </recommendedName>
</protein>
<evidence type="ECO:0000256" key="1">
    <source>
        <dbReference type="SAM" id="Coils"/>
    </source>
</evidence>
<dbReference type="Proteomes" id="UP001215712">
    <property type="component" value="Unassembled WGS sequence"/>
</dbReference>
<reference evidence="3" key="1">
    <citation type="journal article" date="2023" name="IMA Fungus">
        <title>Comparative genomic study of the Penicillium genus elucidates a diverse pangenome and 15 lateral gene transfer events.</title>
        <authorList>
            <person name="Petersen C."/>
            <person name="Sorensen T."/>
            <person name="Nielsen M.R."/>
            <person name="Sondergaard T.E."/>
            <person name="Sorensen J.L."/>
            <person name="Fitzpatrick D.A."/>
            <person name="Frisvad J.C."/>
            <person name="Nielsen K.L."/>
        </authorList>
    </citation>
    <scope>NUCLEOTIDE SEQUENCE</scope>
    <source>
        <strain evidence="3">IBT 17514</strain>
    </source>
</reference>
<evidence type="ECO:0000313" key="3">
    <source>
        <dbReference type="EMBL" id="KAJ5720085.1"/>
    </source>
</evidence>
<comment type="caution">
    <text evidence="3">The sequence shown here is derived from an EMBL/GenBank/DDBJ whole genome shotgun (WGS) entry which is preliminary data.</text>
</comment>
<sequence length="576" mass="65827">MTAPSGQIVIESPHAGTEIDLEDLSRQSRLPNDGSRWARQQQSYRGLAIWIAENLRTDVKSWRGTNSDKVFENLSGHESLKKNYRKIARRANLNTLERILMYRATNTDEPKFAKNDTWAACFEQILSTEEIDDTAVFEVCVISTDTTNLGSAFSFLDKALLTSYARRQEAYSSLIEMIAWVFQTQWRLNDQIMSMVMESLHAKELGLSSWRPKLPSYQNLTHIDIALHAPLKFEFKWVPPPHYATDLSVYVFRPYGKHPQAKSLDIIVPSGKLEQLRRAIVVVNSHNTLRELRSSGLQTQILDHNSFSLSFALHIFEAVCAKVTAEIIFFTSRACEEINDMVYEGRLRPSGSKIQYLQHLEDSHVVAKDCCKENRNSMQLLLEKVNSIQGPRAEEEAKQIRDLELMLKDLEYLYDEVESSLRRASNLRRDIRESLDLLQIRRTSLLGILAAFYLPLSFVTSFLGMNLNQYTAPQPFWHNVTVVDGTDSKELTLDSGGNQSWSLKNFFEIAMPLMVGTIFVPLVIGSIIRVILQGLVRGRTWWRLSFAIVVLRLDTITCLMIKERSFANELPIVTPS</sequence>
<gene>
    <name evidence="3" type="ORF">N7493_006963</name>
</gene>
<name>A0AAD6MV23_9EURO</name>
<evidence type="ECO:0008006" key="5">
    <source>
        <dbReference type="Google" id="ProtNLM"/>
    </source>
</evidence>
<keyword evidence="2" id="KW-0472">Membrane</keyword>
<dbReference type="GO" id="GO:0046873">
    <property type="term" value="F:metal ion transmembrane transporter activity"/>
    <property type="evidence" value="ECO:0007669"/>
    <property type="project" value="InterPro"/>
</dbReference>
<keyword evidence="1" id="KW-0175">Coiled coil</keyword>
<evidence type="ECO:0000256" key="2">
    <source>
        <dbReference type="SAM" id="Phobius"/>
    </source>
</evidence>